<dbReference type="PANTHER" id="PTHR28258:SF1">
    <property type="entry name" value="VACUOLAR SEGREGATION PROTEIN 7"/>
    <property type="match status" value="1"/>
</dbReference>
<gene>
    <name evidence="2" type="ORF">F8M41_010799</name>
</gene>
<comment type="caution">
    <text evidence="2">The sequence shown here is derived from an EMBL/GenBank/DDBJ whole genome shotgun (WGS) entry which is preliminary data.</text>
</comment>
<dbReference type="GO" id="GO:0010513">
    <property type="term" value="P:positive regulation of phosphatidylinositol biosynthetic process"/>
    <property type="evidence" value="ECO:0007669"/>
    <property type="project" value="TreeGrafter"/>
</dbReference>
<protein>
    <submittedName>
        <fullName evidence="2">Phospholipid metabolism enzyme regulator</fullName>
    </submittedName>
</protein>
<feature type="region of interest" description="Disordered" evidence="1">
    <location>
        <begin position="119"/>
        <end position="146"/>
    </location>
</feature>
<dbReference type="GO" id="GO:0070772">
    <property type="term" value="C:PAS complex"/>
    <property type="evidence" value="ECO:0007669"/>
    <property type="project" value="TreeGrafter"/>
</dbReference>
<feature type="compositionally biased region" description="Basic and acidic residues" evidence="1">
    <location>
        <begin position="121"/>
        <end position="139"/>
    </location>
</feature>
<dbReference type="AlphaFoldDB" id="A0A8H3X3B1"/>
<feature type="compositionally biased region" description="Low complexity" evidence="1">
    <location>
        <begin position="250"/>
        <end position="276"/>
    </location>
</feature>
<sequence length="564" mass="62673">MSTGAPIPSIEISPNFSLIDNFEKEEPGRCNTSNDSPSGSLVSETSGGSPDQLQQPQQLQSQSQSQPLLKEQPVDQQQRLSSKKTSHAKKLVDKFATFSPMRNKGSDRRLIVETAYSNYNGKKDGFQSDQRSKPAELKSQKKKKRTPINITEGMTKADIFAATVASAIDAADDADEEEVYYTYSTSNSRTPSLNSLNGLHPLSNQSLPHDNSNISQQFQIPPNVYNAFSSPYRTYNTFPHRSHFPNGFYNNNPSASEYNSSNSQSPNPNNNPNNKPTGVMRSSLPDMSQYVKALPNYTPSNYLYSNWYDERYPLFAKTRPQSYETRRRQSCAPTISTLTVIIIFLLASSYLLYYESTCPLSDVNIKDISNVFAADKELMFDIQVKGRNYGLWDIEIIDTDLSIFATPVRNVPGGIPGGIPGGPGSHWDDDVVTFSSFQEAAPSEYLGSILAFDEPLIFPSGINRTGVISTPTGQVRLRNPGGEDKQSQERWSYLLQTQFDLTVRGVLKYTLPFSKSYVATVCFAQRIDGSDGSLDKDGRSRIIGISHINMILGSCGDWEKDENN</sequence>
<dbReference type="Pfam" id="PF12751">
    <property type="entry name" value="Vac7"/>
    <property type="match status" value="2"/>
</dbReference>
<dbReference type="OrthoDB" id="1204at2759"/>
<dbReference type="GO" id="GO:1903778">
    <property type="term" value="P:protein localization to vacuolar membrane"/>
    <property type="evidence" value="ECO:0007669"/>
    <property type="project" value="TreeGrafter"/>
</dbReference>
<evidence type="ECO:0000313" key="2">
    <source>
        <dbReference type="EMBL" id="KAF0391068.1"/>
    </source>
</evidence>
<feature type="region of interest" description="Disordered" evidence="1">
    <location>
        <begin position="1"/>
        <end position="88"/>
    </location>
</feature>
<proteinExistence type="predicted"/>
<reference evidence="2 3" key="1">
    <citation type="journal article" date="2019" name="Environ. Microbiol.">
        <title>At the nexus of three kingdoms: the genome of the mycorrhizal fungus Gigaspora margarita provides insights into plant, endobacterial and fungal interactions.</title>
        <authorList>
            <person name="Venice F."/>
            <person name="Ghignone S."/>
            <person name="Salvioli di Fossalunga A."/>
            <person name="Amselem J."/>
            <person name="Novero M."/>
            <person name="Xianan X."/>
            <person name="Sedzielewska Toro K."/>
            <person name="Morin E."/>
            <person name="Lipzen A."/>
            <person name="Grigoriev I.V."/>
            <person name="Henrissat B."/>
            <person name="Martin F.M."/>
            <person name="Bonfante P."/>
        </authorList>
    </citation>
    <scope>NUCLEOTIDE SEQUENCE [LARGE SCALE GENOMIC DNA]</scope>
    <source>
        <strain evidence="2 3">BEG34</strain>
    </source>
</reference>
<accession>A0A8H3X3B1</accession>
<dbReference type="PANTHER" id="PTHR28258">
    <property type="entry name" value="VACUOLAR SEGREGATION PROTEIN 7"/>
    <property type="match status" value="1"/>
</dbReference>
<dbReference type="Proteomes" id="UP000439903">
    <property type="component" value="Unassembled WGS sequence"/>
</dbReference>
<organism evidence="2 3">
    <name type="scientific">Gigaspora margarita</name>
    <dbReference type="NCBI Taxonomy" id="4874"/>
    <lineage>
        <taxon>Eukaryota</taxon>
        <taxon>Fungi</taxon>
        <taxon>Fungi incertae sedis</taxon>
        <taxon>Mucoromycota</taxon>
        <taxon>Glomeromycotina</taxon>
        <taxon>Glomeromycetes</taxon>
        <taxon>Diversisporales</taxon>
        <taxon>Gigasporaceae</taxon>
        <taxon>Gigaspora</taxon>
    </lineage>
</organism>
<feature type="compositionally biased region" description="Low complexity" evidence="1">
    <location>
        <begin position="49"/>
        <end position="71"/>
    </location>
</feature>
<evidence type="ECO:0000256" key="1">
    <source>
        <dbReference type="SAM" id="MobiDB-lite"/>
    </source>
</evidence>
<evidence type="ECO:0000313" key="3">
    <source>
        <dbReference type="Proteomes" id="UP000439903"/>
    </source>
</evidence>
<name>A0A8H3X3B1_GIGMA</name>
<feature type="compositionally biased region" description="Polar residues" evidence="1">
    <location>
        <begin position="30"/>
        <end position="48"/>
    </location>
</feature>
<dbReference type="GO" id="GO:0000011">
    <property type="term" value="P:vacuole inheritance"/>
    <property type="evidence" value="ECO:0007669"/>
    <property type="project" value="TreeGrafter"/>
</dbReference>
<feature type="region of interest" description="Disordered" evidence="1">
    <location>
        <begin position="246"/>
        <end position="282"/>
    </location>
</feature>
<dbReference type="EMBL" id="WTPW01002231">
    <property type="protein sequence ID" value="KAF0391068.1"/>
    <property type="molecule type" value="Genomic_DNA"/>
</dbReference>
<dbReference type="GO" id="GO:0000329">
    <property type="term" value="C:fungal-type vacuole membrane"/>
    <property type="evidence" value="ECO:0007669"/>
    <property type="project" value="TreeGrafter"/>
</dbReference>
<keyword evidence="3" id="KW-1185">Reference proteome</keyword>
<dbReference type="InterPro" id="IPR024260">
    <property type="entry name" value="Vac7"/>
</dbReference>